<dbReference type="Proteomes" id="UP000419144">
    <property type="component" value="Unassembled WGS sequence"/>
</dbReference>
<gene>
    <name evidence="2" type="ORF">LtaPh_2119900</name>
</gene>
<evidence type="ECO:0000256" key="1">
    <source>
        <dbReference type="SAM" id="SignalP"/>
    </source>
</evidence>
<reference evidence="2" key="1">
    <citation type="submission" date="2019-11" db="EMBL/GenBank/DDBJ databases">
        <title>Leishmania tarentolae CDS.</title>
        <authorList>
            <person name="Goto Y."/>
            <person name="Yamagishi J."/>
        </authorList>
    </citation>
    <scope>NUCLEOTIDE SEQUENCE [LARGE SCALE GENOMIC DNA]</scope>
    <source>
        <strain evidence="2">Parrot Tar II</strain>
    </source>
</reference>
<dbReference type="InterPro" id="IPR016024">
    <property type="entry name" value="ARM-type_fold"/>
</dbReference>
<proteinExistence type="predicted"/>
<evidence type="ECO:0000313" key="2">
    <source>
        <dbReference type="EMBL" id="GET88444.1"/>
    </source>
</evidence>
<feature type="chain" id="PRO_5025037879" evidence="1">
    <location>
        <begin position="19"/>
        <end position="613"/>
    </location>
</feature>
<name>A0A640KHA9_LEITA</name>
<keyword evidence="3" id="KW-1185">Reference proteome</keyword>
<sequence>MAFHFRIFLFWFLRVCVCGGGGVSLSRRVDLRSSPFHHAAYVRCIPPFALRVKHSDVGKIKHRTQAYPSPSFFHVCVCAGQLSIAWNAQASTYISVTAPCLSGTFYPSFSDTHSLHCSSRFTPCFLFSLVVTRRVRHGHDVCLIANTHPHASATACSEFKVRPFFVHFTTMDADELRQLAINVSSDDIAVVRDATKRLQQLLMPQEIVAMLKDSSATHALRVLVEEMEMVGSADIFHLIGRVLECVLTQSSKENKVVLFAPTSQFLVEFIVRCAASADTAVASSMSKTLYRLIAVAGDSVEAAAFLGPCLNTHFHSEKVLRLFDCDAIESEENKVVCTFLDNWTSLLPFMFEATLDAFENDPLLQANYIVASGVACRTVAVPSTLRQRTMDVLCTNDDPLCFAYVCRFWSIMLLRHEVNGQQDAAACVSAVMPAVEGSERDETVTEAIFDLLGSAASTQAGWDAVTGKLPCKSLQVRLSSTSPSLRLSTLNLILSLLTSPHMNVSFFTKDLLLDAWQTRTSPDDMVRLALWRVVNAALLQESLNRMLCAMCASFLSSGAHEENVAVRSLKLTAAENFLRHSTLPENIKVRLSQVVKLGLYPAGSSGVSLMTKD</sequence>
<dbReference type="SUPFAM" id="SSF48371">
    <property type="entry name" value="ARM repeat"/>
    <property type="match status" value="1"/>
</dbReference>
<accession>A0A640KHA9</accession>
<keyword evidence="1" id="KW-0732">Signal</keyword>
<evidence type="ECO:0000313" key="3">
    <source>
        <dbReference type="Proteomes" id="UP000419144"/>
    </source>
</evidence>
<organism evidence="2 3">
    <name type="scientific">Leishmania tarentolae</name>
    <name type="common">Sauroleishmania tarentolae</name>
    <dbReference type="NCBI Taxonomy" id="5689"/>
    <lineage>
        <taxon>Eukaryota</taxon>
        <taxon>Discoba</taxon>
        <taxon>Euglenozoa</taxon>
        <taxon>Kinetoplastea</taxon>
        <taxon>Metakinetoplastina</taxon>
        <taxon>Trypanosomatida</taxon>
        <taxon>Trypanosomatidae</taxon>
        <taxon>Leishmaniinae</taxon>
        <taxon>Leishmania</taxon>
        <taxon>lizard Leishmania</taxon>
    </lineage>
</organism>
<comment type="caution">
    <text evidence="2">The sequence shown here is derived from an EMBL/GenBank/DDBJ whole genome shotgun (WGS) entry which is preliminary data.</text>
</comment>
<dbReference type="VEuPathDB" id="TriTrypDB:LtaPh_2119900"/>
<dbReference type="AlphaFoldDB" id="A0A640KHA9"/>
<feature type="signal peptide" evidence="1">
    <location>
        <begin position="1"/>
        <end position="18"/>
    </location>
</feature>
<protein>
    <submittedName>
        <fullName evidence="2">Uncharacterized protein</fullName>
    </submittedName>
</protein>
<dbReference type="OrthoDB" id="271435at2759"/>
<dbReference type="EMBL" id="BLBS01000028">
    <property type="protein sequence ID" value="GET88444.1"/>
    <property type="molecule type" value="Genomic_DNA"/>
</dbReference>